<dbReference type="Proteomes" id="UP000664052">
    <property type="component" value="Unassembled WGS sequence"/>
</dbReference>
<name>A0ABS3D7V9_9BACT</name>
<accession>A0ABS3D7V9</accession>
<organism evidence="1 2">
    <name type="scientific">Corallococcus macrosporus</name>
    <dbReference type="NCBI Taxonomy" id="35"/>
    <lineage>
        <taxon>Bacteria</taxon>
        <taxon>Pseudomonadati</taxon>
        <taxon>Myxococcota</taxon>
        <taxon>Myxococcia</taxon>
        <taxon>Myxococcales</taxon>
        <taxon>Cystobacterineae</taxon>
        <taxon>Myxococcaceae</taxon>
        <taxon>Corallococcus</taxon>
    </lineage>
</organism>
<protein>
    <recommendedName>
        <fullName evidence="3">Lipoprotein</fullName>
    </recommendedName>
</protein>
<comment type="caution">
    <text evidence="1">The sequence shown here is derived from an EMBL/GenBank/DDBJ whole genome shotgun (WGS) entry which is preliminary data.</text>
</comment>
<evidence type="ECO:0008006" key="3">
    <source>
        <dbReference type="Google" id="ProtNLM"/>
    </source>
</evidence>
<dbReference type="RefSeq" id="WP_207050533.1">
    <property type="nucleotide sequence ID" value="NZ_JAFIMU010000004.1"/>
</dbReference>
<proteinExistence type="predicted"/>
<gene>
    <name evidence="1" type="ORF">JYK02_09425</name>
</gene>
<sequence>MKDSRSERLARAVVLLCLGLGMASCGTKEPGPGEEVLPRLDVLHKGAWLMGVDAQQRFLLFNPQTASGTYAQVLPEGGDLRICDPAETAVLAQDGGSVLLWSAPSEARTRTAWLWRPGPFAGIPFTTRSQGDIVHDRSLSYVAFTEADAEAGTTSLRVMDAATCTAKDCPSRTLLQVPGSTLLLQGGGTSVLATDATQAWLIDVPSGAVVPLGTVAGPSTLSSDGTRYSLFDGAGHLQVFDTATRTLQWERSWAQDVSREGWKVESVLMTDAKVVVINAYEPPPPNRIPLVRATLACDASSCRVIAGGQGGCWWGLGRTDLVSCSLTLRCGPYGCEDQFLYFDASMRLLSNTTTRGANRPQPAFSEDLSQHVSLDQAGTLTWDGPAGLRTLDAPGVVDMRFITFLPGAERLVFAQTLTRSDEVRETRLAAWDGVSLTDLLPLPGAPVQGIHARAEPTALYSTLESADRSSVDIVRISL</sequence>
<evidence type="ECO:0000313" key="1">
    <source>
        <dbReference type="EMBL" id="MBN8227728.1"/>
    </source>
</evidence>
<dbReference type="EMBL" id="JAFIMU010000004">
    <property type="protein sequence ID" value="MBN8227728.1"/>
    <property type="molecule type" value="Genomic_DNA"/>
</dbReference>
<keyword evidence="2" id="KW-1185">Reference proteome</keyword>
<evidence type="ECO:0000313" key="2">
    <source>
        <dbReference type="Proteomes" id="UP000664052"/>
    </source>
</evidence>
<reference evidence="1 2" key="1">
    <citation type="submission" date="2021-02" db="EMBL/GenBank/DDBJ databases">
        <title>De Novo genome assembly of isolated myxobacteria.</title>
        <authorList>
            <person name="Stevens D.C."/>
        </authorList>
    </citation>
    <scope>NUCLEOTIDE SEQUENCE [LARGE SCALE GENOMIC DNA]</scope>
    <source>
        <strain evidence="1 2">ATCC 29039</strain>
    </source>
</reference>
<dbReference type="PROSITE" id="PS51257">
    <property type="entry name" value="PROKAR_LIPOPROTEIN"/>
    <property type="match status" value="1"/>
</dbReference>